<proteinExistence type="predicted"/>
<feature type="compositionally biased region" description="Basic and acidic residues" evidence="1">
    <location>
        <begin position="734"/>
        <end position="748"/>
    </location>
</feature>
<feature type="region of interest" description="Disordered" evidence="1">
    <location>
        <begin position="175"/>
        <end position="221"/>
    </location>
</feature>
<dbReference type="PATRIC" id="fig|190650.5.peg.674"/>
<organism evidence="2 3">
    <name type="scientific">Caulobacter vibrioides (strain ATCC 19089 / CIP 103742 / CB 15)</name>
    <name type="common">Caulobacter crescentus</name>
    <dbReference type="NCBI Taxonomy" id="190650"/>
    <lineage>
        <taxon>Bacteria</taxon>
        <taxon>Pseudomonadati</taxon>
        <taxon>Pseudomonadota</taxon>
        <taxon>Alphaproteobacteria</taxon>
        <taxon>Caulobacterales</taxon>
        <taxon>Caulobacteraceae</taxon>
        <taxon>Caulobacter</taxon>
    </lineage>
</organism>
<feature type="region of interest" description="Disordered" evidence="1">
    <location>
        <begin position="315"/>
        <end position="338"/>
    </location>
</feature>
<feature type="compositionally biased region" description="Basic and acidic residues" evidence="1">
    <location>
        <begin position="715"/>
        <end position="727"/>
    </location>
</feature>
<protein>
    <submittedName>
        <fullName evidence="2">ISCc2, transposase, fusion</fullName>
    </submittedName>
</protein>
<dbReference type="BioCyc" id="CAULO:CC0662-MONOMER"/>
<evidence type="ECO:0000313" key="3">
    <source>
        <dbReference type="Proteomes" id="UP000001816"/>
    </source>
</evidence>
<dbReference type="AlphaFoldDB" id="Q9AAE0"/>
<dbReference type="KEGG" id="ccr:CC_0662"/>
<dbReference type="HOGENOM" id="CLU_338247_0_0_5"/>
<keyword evidence="3" id="KW-1185">Reference proteome</keyword>
<dbReference type="eggNOG" id="COG3547">
    <property type="taxonomic scope" value="Bacteria"/>
</dbReference>
<evidence type="ECO:0000256" key="1">
    <source>
        <dbReference type="SAM" id="MobiDB-lite"/>
    </source>
</evidence>
<dbReference type="PIR" id="C87331">
    <property type="entry name" value="C87331"/>
</dbReference>
<name>Q9AAE0_CAUVC</name>
<dbReference type="EnsemblBacteria" id="AAK22647">
    <property type="protein sequence ID" value="AAK22647"/>
    <property type="gene ID" value="CC_0662"/>
</dbReference>
<feature type="region of interest" description="Disordered" evidence="1">
    <location>
        <begin position="712"/>
        <end position="755"/>
    </location>
</feature>
<dbReference type="SMR" id="Q9AAE0"/>
<dbReference type="EMBL" id="AE005673">
    <property type="protein sequence ID" value="AAK22647.1"/>
    <property type="molecule type" value="Genomic_DNA"/>
</dbReference>
<feature type="compositionally biased region" description="Basic and acidic residues" evidence="1">
    <location>
        <begin position="204"/>
        <end position="221"/>
    </location>
</feature>
<sequence length="841" mass="86019">MASIICGVDVSLKTLDGWISGSGLELSVSRSPEGIAKLARFCAEHDVELVVMEATGGYEKLPFGLLWAAGVPCAIANARSVRRFALSMREGFSSEIHRQEQRRRARGVDVVGGAADHAPVEDVGQVGHLQPQQGRGLAHVEAVAEACVPDRRGRGRDAVELVGGAAAVMVGGEGQGQALDRRGPCAAERQGGGGLTHGLGAKPTLRDRGAGDARAHQDGAGHEVQALDRRARHADLQAPVAHHAHLAEHIGLVRGEIGLADVEGAGDQPQVARHDPAHARVPLVGHDGRQGLGAVGGAVGRDAAFLQAARDAAIEGEPPRHGPGGGGVVEPGAVMGEGGRDAGAAHGLVVVGALQAQHQRAATAPAQVIGRPAGPLLDLFGGAGPQHEGRRRGVDRILQPHRPEVVGAAAAIEAVANPAAHRGVQAVGEVAADEDAADPGLAAGGDDALLRIAADPAGRQAVGGDSRQDVGVVLARVLLGAEQAQRQAKLGGQRRMNDEAAVGGDVAVVGPAGADIAAPRDLLRQHAGRGHIDRRHLAVPGVDAAPERQDLDAGGRAPARAQGVGGVDRVRAAAVLVIEARHPAEQAERVRDRQLAVQFQASAAQGAIARQHAQQRLVARRADAKVDHAGRGGEQVVLRRQAHAHDIAGHQAVGEAGRSVDIQAFQPDVAGGDRRKAAHLAGAVQAHPLIADAGPEGVLGPGDGVVAHALGQGRARRDDGGGEEKRRQAAGGETHVERTRKDQGERFPRGSGAQSGGLPLLFCNRGNAANARVWQGATPGIPLTRSVGRGPGKANPAATCTAAGFEGLAPGAIAHRETTAPVAGSAAKNRAVLALSFDRKY</sequence>
<dbReference type="Proteomes" id="UP000001816">
    <property type="component" value="Chromosome"/>
</dbReference>
<gene>
    <name evidence="2" type="ordered locus">CC_0662</name>
</gene>
<evidence type="ECO:0000313" key="2">
    <source>
        <dbReference type="EMBL" id="AAK22647.1"/>
    </source>
</evidence>
<reference evidence="2 3" key="1">
    <citation type="journal article" date="2001" name="Proc. Natl. Acad. Sci. U.S.A.">
        <title>Complete genome sequence of Caulobacter crescentus.</title>
        <authorList>
            <person name="Nierman W.C."/>
            <person name="Feldblyum T.V."/>
            <person name="Laub M.T."/>
            <person name="Paulsen I.T."/>
            <person name="Nelson K.E."/>
            <person name="Eisen J.A."/>
            <person name="Heidelberg J.F."/>
            <person name="Alley M.R."/>
            <person name="Ohta N."/>
            <person name="Maddock J.R."/>
            <person name="Potocka I."/>
            <person name="Nelson W.C."/>
            <person name="Newton A."/>
            <person name="Stephens C."/>
            <person name="Phadke N.D."/>
            <person name="Ely B."/>
            <person name="DeBoy R.T."/>
            <person name="Dodson R.J."/>
            <person name="Durkin A.S."/>
            <person name="Gwinn M.L."/>
            <person name="Haft D.H."/>
            <person name="Kolonay J.F."/>
            <person name="Smit J."/>
            <person name="Craven M.B."/>
            <person name="Khouri H."/>
            <person name="Shetty J."/>
            <person name="Berry K."/>
            <person name="Utterback T."/>
            <person name="Tran K."/>
            <person name="Wolf A."/>
            <person name="Vamathevan J."/>
            <person name="Ermolaeva M."/>
            <person name="White O."/>
            <person name="Salzberg S.L."/>
            <person name="Venter J.C."/>
            <person name="Shapiro L."/>
            <person name="Fraser C.M."/>
        </authorList>
    </citation>
    <scope>NUCLEOTIDE SEQUENCE [LARGE SCALE GENOMIC DNA]</scope>
    <source>
        <strain evidence="3">ATCC 19089 / CB15</strain>
    </source>
</reference>
<accession>Q9AAE0</accession>